<accession>A0A195FWM5</accession>
<feature type="non-terminal residue" evidence="1">
    <location>
        <position position="1"/>
    </location>
</feature>
<dbReference type="EMBL" id="KQ981208">
    <property type="protein sequence ID" value="KYN44831.1"/>
    <property type="molecule type" value="Genomic_DNA"/>
</dbReference>
<keyword evidence="2" id="KW-1185">Reference proteome</keyword>
<dbReference type="Proteomes" id="UP000078541">
    <property type="component" value="Unassembled WGS sequence"/>
</dbReference>
<evidence type="ECO:0000313" key="2">
    <source>
        <dbReference type="Proteomes" id="UP000078541"/>
    </source>
</evidence>
<proteinExistence type="predicted"/>
<reference evidence="1 2" key="1">
    <citation type="submission" date="2016-03" db="EMBL/GenBank/DDBJ databases">
        <title>Trachymyrmex septentrionalis WGS genome.</title>
        <authorList>
            <person name="Nygaard S."/>
            <person name="Hu H."/>
            <person name="Boomsma J."/>
            <person name="Zhang G."/>
        </authorList>
    </citation>
    <scope>NUCLEOTIDE SEQUENCE [LARGE SCALE GENOMIC DNA]</scope>
    <source>
        <strain evidence="1">Tsep2-gDNA-1</strain>
        <tissue evidence="1">Whole body</tissue>
    </source>
</reference>
<evidence type="ECO:0000313" key="1">
    <source>
        <dbReference type="EMBL" id="KYN44831.1"/>
    </source>
</evidence>
<sequence>ALGIEKRPFTVKSRGSPPVCPFGCSASHSTGLPTRCAVNVFSTGTKKIYKIHPNTYSFERLEINLAFPNYKDIQKDDSRRFAYKLRNLFGIGFKIPLPSNYPIPPSEYP</sequence>
<protein>
    <submittedName>
        <fullName evidence="1">Uncharacterized protein</fullName>
    </submittedName>
</protein>
<name>A0A195FWM5_9HYME</name>
<gene>
    <name evidence="1" type="ORF">ALC56_00826</name>
</gene>
<dbReference type="AlphaFoldDB" id="A0A195FWM5"/>
<organism evidence="1 2">
    <name type="scientific">Trachymyrmex septentrionalis</name>
    <dbReference type="NCBI Taxonomy" id="34720"/>
    <lineage>
        <taxon>Eukaryota</taxon>
        <taxon>Metazoa</taxon>
        <taxon>Ecdysozoa</taxon>
        <taxon>Arthropoda</taxon>
        <taxon>Hexapoda</taxon>
        <taxon>Insecta</taxon>
        <taxon>Pterygota</taxon>
        <taxon>Neoptera</taxon>
        <taxon>Endopterygota</taxon>
        <taxon>Hymenoptera</taxon>
        <taxon>Apocrita</taxon>
        <taxon>Aculeata</taxon>
        <taxon>Formicoidea</taxon>
        <taxon>Formicidae</taxon>
        <taxon>Myrmicinae</taxon>
        <taxon>Trachymyrmex</taxon>
    </lineage>
</organism>